<evidence type="ECO:0000313" key="4">
    <source>
        <dbReference type="Proteomes" id="UP000037035"/>
    </source>
</evidence>
<feature type="domain" description="Retrotransposon gag" evidence="2">
    <location>
        <begin position="8"/>
        <end position="59"/>
    </location>
</feature>
<evidence type="ECO:0000256" key="1">
    <source>
        <dbReference type="SAM" id="MobiDB-lite"/>
    </source>
</evidence>
<dbReference type="Proteomes" id="UP000037035">
    <property type="component" value="Unassembled WGS sequence"/>
</dbReference>
<feature type="non-terminal residue" evidence="3">
    <location>
        <position position="1"/>
    </location>
</feature>
<organism evidence="3 4">
    <name type="scientific">Puccinia sorghi</name>
    <dbReference type="NCBI Taxonomy" id="27349"/>
    <lineage>
        <taxon>Eukaryota</taxon>
        <taxon>Fungi</taxon>
        <taxon>Dikarya</taxon>
        <taxon>Basidiomycota</taxon>
        <taxon>Pucciniomycotina</taxon>
        <taxon>Pucciniomycetes</taxon>
        <taxon>Pucciniales</taxon>
        <taxon>Pucciniaceae</taxon>
        <taxon>Puccinia</taxon>
    </lineage>
</organism>
<dbReference type="VEuPathDB" id="FungiDB:VP01_8539g1"/>
<evidence type="ECO:0000313" key="3">
    <source>
        <dbReference type="EMBL" id="KNZ45052.1"/>
    </source>
</evidence>
<dbReference type="Pfam" id="PF03732">
    <property type="entry name" value="Retrotrans_gag"/>
    <property type="match status" value="1"/>
</dbReference>
<keyword evidence="4" id="KW-1185">Reference proteome</keyword>
<evidence type="ECO:0000259" key="2">
    <source>
        <dbReference type="Pfam" id="PF03732"/>
    </source>
</evidence>
<gene>
    <name evidence="3" type="ORF">VP01_8539g1</name>
</gene>
<accession>A0A0L6U9T4</accession>
<comment type="caution">
    <text evidence="3">The sequence shown here is derived from an EMBL/GenBank/DDBJ whole genome shotgun (WGS) entry which is preliminary data.</text>
</comment>
<proteinExistence type="predicted"/>
<dbReference type="OrthoDB" id="5552562at2759"/>
<dbReference type="InterPro" id="IPR005162">
    <property type="entry name" value="Retrotrans_gag_dom"/>
</dbReference>
<sequence>VFNVETVVFNDFLNDFKSSFFDHNRRHRAEVAFQKLRQTGTVSAYMQEFNQHAHTVGWANTPLMSLNEKIHLAMVMSNIEFDSLRSIHVMALKGQTIEGIWKGRPAPNPFPSTSTSAPAPEPNVMDLSAFQKAQSN</sequence>
<protein>
    <recommendedName>
        <fullName evidence="2">Retrotransposon gag domain-containing protein</fullName>
    </recommendedName>
</protein>
<dbReference type="AlphaFoldDB" id="A0A0L6U9T4"/>
<name>A0A0L6U9T4_9BASI</name>
<dbReference type="EMBL" id="LAVV01014092">
    <property type="protein sequence ID" value="KNZ45052.1"/>
    <property type="molecule type" value="Genomic_DNA"/>
</dbReference>
<reference evidence="3 4" key="1">
    <citation type="submission" date="2015-08" db="EMBL/GenBank/DDBJ databases">
        <title>Next Generation Sequencing and Analysis of the Genome of Puccinia sorghi L Schw, the Causal Agent of Maize Common Rust.</title>
        <authorList>
            <person name="Rochi L."/>
            <person name="Burguener G."/>
            <person name="Darino M."/>
            <person name="Turjanski A."/>
            <person name="Kreff E."/>
            <person name="Dieguez M.J."/>
            <person name="Sacco F."/>
        </authorList>
    </citation>
    <scope>NUCLEOTIDE SEQUENCE [LARGE SCALE GENOMIC DNA]</scope>
    <source>
        <strain evidence="3 4">RO10H11247</strain>
    </source>
</reference>
<feature type="region of interest" description="Disordered" evidence="1">
    <location>
        <begin position="103"/>
        <end position="136"/>
    </location>
</feature>